<keyword evidence="2" id="KW-1133">Transmembrane helix</keyword>
<evidence type="ECO:0000313" key="4">
    <source>
        <dbReference type="Proteomes" id="UP000217895"/>
    </source>
</evidence>
<evidence type="ECO:0000313" key="3">
    <source>
        <dbReference type="EMBL" id="BAY53424.1"/>
    </source>
</evidence>
<protein>
    <submittedName>
        <fullName evidence="3">Uncharacterized protein</fullName>
    </submittedName>
</protein>
<proteinExistence type="predicted"/>
<feature type="compositionally biased region" description="Basic residues" evidence="1">
    <location>
        <begin position="79"/>
        <end position="95"/>
    </location>
</feature>
<keyword evidence="4" id="KW-1185">Reference proteome</keyword>
<keyword evidence="2" id="KW-0812">Transmembrane</keyword>
<gene>
    <name evidence="3" type="ORF">NIES2135_02290</name>
</gene>
<dbReference type="Proteomes" id="UP000217895">
    <property type="component" value="Chromosome"/>
</dbReference>
<feature type="region of interest" description="Disordered" evidence="1">
    <location>
        <begin position="106"/>
        <end position="125"/>
    </location>
</feature>
<reference evidence="3 4" key="1">
    <citation type="submission" date="2017-06" db="EMBL/GenBank/DDBJ databases">
        <title>Genome sequencing of cyanobaciteial culture collection at National Institute for Environmental Studies (NIES).</title>
        <authorList>
            <person name="Hirose Y."/>
            <person name="Shimura Y."/>
            <person name="Fujisawa T."/>
            <person name="Nakamura Y."/>
            <person name="Kawachi M."/>
        </authorList>
    </citation>
    <scope>NUCLEOTIDE SEQUENCE [LARGE SCALE GENOMIC DNA]</scope>
    <source>
        <strain evidence="3 4">NIES-2135</strain>
    </source>
</reference>
<name>A0A1Z4J9I9_LEPBY</name>
<feature type="transmembrane region" description="Helical" evidence="2">
    <location>
        <begin position="12"/>
        <end position="29"/>
    </location>
</feature>
<evidence type="ECO:0000256" key="1">
    <source>
        <dbReference type="SAM" id="MobiDB-lite"/>
    </source>
</evidence>
<evidence type="ECO:0000256" key="2">
    <source>
        <dbReference type="SAM" id="Phobius"/>
    </source>
</evidence>
<accession>A0A1Z4J9I9</accession>
<dbReference type="AlphaFoldDB" id="A0A1Z4J9I9"/>
<sequence length="125" mass="14271">MAEKGEPVSKGFAVGLQIWLLFLISLYALGYPALFSIALGAIGGTASGFIVDWWLSKEENIEPTRRRVHDEGVESVARSRQRRRGTTALQHRKRRKEQEPVTLKTLTRTFFQREQPNNQTNNSEE</sequence>
<feature type="transmembrane region" description="Helical" evidence="2">
    <location>
        <begin position="35"/>
        <end position="55"/>
    </location>
</feature>
<feature type="region of interest" description="Disordered" evidence="1">
    <location>
        <begin position="66"/>
        <end position="101"/>
    </location>
</feature>
<dbReference type="EMBL" id="AP018203">
    <property type="protein sequence ID" value="BAY53424.1"/>
    <property type="molecule type" value="Genomic_DNA"/>
</dbReference>
<keyword evidence="2" id="KW-0472">Membrane</keyword>
<organism evidence="3 4">
    <name type="scientific">Leptolyngbya boryana NIES-2135</name>
    <dbReference type="NCBI Taxonomy" id="1973484"/>
    <lineage>
        <taxon>Bacteria</taxon>
        <taxon>Bacillati</taxon>
        <taxon>Cyanobacteriota</taxon>
        <taxon>Cyanophyceae</taxon>
        <taxon>Leptolyngbyales</taxon>
        <taxon>Leptolyngbyaceae</taxon>
        <taxon>Leptolyngbya group</taxon>
        <taxon>Leptolyngbya</taxon>
    </lineage>
</organism>